<evidence type="ECO:0000313" key="2">
    <source>
        <dbReference type="EMBL" id="PRP87649.1"/>
    </source>
</evidence>
<name>A0A2P6NUK7_9EUKA</name>
<reference evidence="2 4" key="1">
    <citation type="journal article" date="2018" name="Genome Biol. Evol.">
        <title>Multiple Roots of Fruiting Body Formation in Amoebozoa.</title>
        <authorList>
            <person name="Hillmann F."/>
            <person name="Forbes G."/>
            <person name="Novohradska S."/>
            <person name="Ferling I."/>
            <person name="Riege K."/>
            <person name="Groth M."/>
            <person name="Westermann M."/>
            <person name="Marz M."/>
            <person name="Spaller T."/>
            <person name="Winckler T."/>
            <person name="Schaap P."/>
            <person name="Glockner G."/>
        </authorList>
    </citation>
    <scope>NUCLEOTIDE SEQUENCE [LARGE SCALE GENOMIC DNA]</scope>
    <source>
        <strain evidence="2 4">Jena</strain>
    </source>
</reference>
<dbReference type="EMBL" id="MDYQ01000018">
    <property type="protein sequence ID" value="PRP87666.1"/>
    <property type="molecule type" value="Genomic_DNA"/>
</dbReference>
<accession>A0A2P6NUK7</accession>
<dbReference type="EMBL" id="MDYQ01000018">
    <property type="protein sequence ID" value="PRP87649.1"/>
    <property type="molecule type" value="Genomic_DNA"/>
</dbReference>
<dbReference type="Proteomes" id="UP000241769">
    <property type="component" value="Unassembled WGS sequence"/>
</dbReference>
<evidence type="ECO:0000256" key="1">
    <source>
        <dbReference type="SAM" id="MobiDB-lite"/>
    </source>
</evidence>
<sequence>MALEPNMKIFEGDCCFYMSEDQLQHVHGVLPADRITRELKTKLFLSFKVDGDEDYALTHCEIYSLNEKIFIHFRQQREPQSLLAQKLHLLIPSRITCVSPPDSISSLKPEQKTHCIVITFHHICMQISTPNEVERLKPLEEALSRCRATEITDIMFNSGTSNSSTPEEANVRVGQFIKSMEDVTDVLSKMSEIDTLGPSQINQLLDAFAVQKSTYNTCAEHIMFASSDHLDVLESTLRKNNAEAQQSFITHSNQLRTVRQQLTDRGGQDDSTMRYGSGAMSQTEALKRKFEEMLENEKIMTSHMRENTGKLTAVFNLRNVVGLAKSGTSVVVKKEKRQREEEVMTSPKPKVQRVEEKEEDKEVEKSTEMVTTEVEGNVTEQTHLVTQTTPKAFKGRKGKGKKKMKSKKK</sequence>
<dbReference type="InParanoid" id="A0A2P6NUK7"/>
<comment type="caution">
    <text evidence="2">The sequence shown here is derived from an EMBL/GenBank/DDBJ whole genome shotgun (WGS) entry which is preliminary data.</text>
</comment>
<feature type="compositionally biased region" description="Basic and acidic residues" evidence="1">
    <location>
        <begin position="352"/>
        <end position="367"/>
    </location>
</feature>
<dbReference type="AlphaFoldDB" id="A0A2P6NUK7"/>
<evidence type="ECO:0000313" key="4">
    <source>
        <dbReference type="Proteomes" id="UP000241769"/>
    </source>
</evidence>
<keyword evidence="4" id="KW-1185">Reference proteome</keyword>
<feature type="compositionally biased region" description="Basic residues" evidence="1">
    <location>
        <begin position="393"/>
        <end position="409"/>
    </location>
</feature>
<protein>
    <submittedName>
        <fullName evidence="2">Uncharacterized protein</fullName>
    </submittedName>
</protein>
<organism evidence="2 4">
    <name type="scientific">Planoprotostelium fungivorum</name>
    <dbReference type="NCBI Taxonomy" id="1890364"/>
    <lineage>
        <taxon>Eukaryota</taxon>
        <taxon>Amoebozoa</taxon>
        <taxon>Evosea</taxon>
        <taxon>Variosea</taxon>
        <taxon>Cavosteliida</taxon>
        <taxon>Cavosteliaceae</taxon>
        <taxon>Planoprotostelium</taxon>
    </lineage>
</organism>
<proteinExistence type="predicted"/>
<gene>
    <name evidence="2" type="ORF">PROFUN_02349</name>
    <name evidence="3" type="ORF">PROFUN_02366</name>
</gene>
<feature type="region of interest" description="Disordered" evidence="1">
    <location>
        <begin position="336"/>
        <end position="409"/>
    </location>
</feature>
<feature type="compositionally biased region" description="Polar residues" evidence="1">
    <location>
        <begin position="378"/>
        <end position="390"/>
    </location>
</feature>
<evidence type="ECO:0000313" key="3">
    <source>
        <dbReference type="EMBL" id="PRP87666.1"/>
    </source>
</evidence>